<sequence>MENGNCICTSLRRAARFSSELYDDALAPSGLKVTMYRLLKQIRDREFESLTELADHLDLERSTLGRNIKVLERRGLVARHQGADERAMNVELTQSGEDALAEAEPLWFAAQKEMRSRLDDSVDDLLRLLDQIEA</sequence>
<evidence type="ECO:0000256" key="2">
    <source>
        <dbReference type="ARBA" id="ARBA00023125"/>
    </source>
</evidence>
<keyword evidence="1" id="KW-0805">Transcription regulation</keyword>
<evidence type="ECO:0000313" key="5">
    <source>
        <dbReference type="EMBL" id="MBW4706360.1"/>
    </source>
</evidence>
<organism evidence="5 6">
    <name type="scientific">Roseobacter insulae</name>
    <dbReference type="NCBI Taxonomy" id="2859783"/>
    <lineage>
        <taxon>Bacteria</taxon>
        <taxon>Pseudomonadati</taxon>
        <taxon>Pseudomonadota</taxon>
        <taxon>Alphaproteobacteria</taxon>
        <taxon>Rhodobacterales</taxon>
        <taxon>Roseobacteraceae</taxon>
        <taxon>Roseobacter</taxon>
    </lineage>
</organism>
<dbReference type="EMBL" id="JAHXDN010000001">
    <property type="protein sequence ID" value="MBW4706360.1"/>
    <property type="molecule type" value="Genomic_DNA"/>
</dbReference>
<name>A0A9X1FSK7_9RHOB</name>
<dbReference type="InterPro" id="IPR000835">
    <property type="entry name" value="HTH_MarR-typ"/>
</dbReference>
<dbReference type="SMART" id="SM00347">
    <property type="entry name" value="HTH_MARR"/>
    <property type="match status" value="1"/>
</dbReference>
<reference evidence="5" key="1">
    <citation type="submission" date="2021-07" db="EMBL/GenBank/DDBJ databases">
        <title>Roseobacter insulae sp. nov., isolated from a tidal flat.</title>
        <authorList>
            <person name="Park S."/>
            <person name="Yoon J.-H."/>
        </authorList>
    </citation>
    <scope>NUCLEOTIDE SEQUENCE</scope>
    <source>
        <strain evidence="5">YSTF-M11</strain>
    </source>
</reference>
<evidence type="ECO:0000256" key="1">
    <source>
        <dbReference type="ARBA" id="ARBA00023015"/>
    </source>
</evidence>
<evidence type="ECO:0000259" key="4">
    <source>
        <dbReference type="PROSITE" id="PS50995"/>
    </source>
</evidence>
<dbReference type="PANTHER" id="PTHR42756">
    <property type="entry name" value="TRANSCRIPTIONAL REGULATOR, MARR"/>
    <property type="match status" value="1"/>
</dbReference>
<dbReference type="AlphaFoldDB" id="A0A9X1FSK7"/>
<protein>
    <submittedName>
        <fullName evidence="5">MarR family winged helix-turn-helix transcriptional regulator</fullName>
    </submittedName>
</protein>
<keyword evidence="2" id="KW-0238">DNA-binding</keyword>
<evidence type="ECO:0000256" key="3">
    <source>
        <dbReference type="ARBA" id="ARBA00023163"/>
    </source>
</evidence>
<dbReference type="GO" id="GO:0003700">
    <property type="term" value="F:DNA-binding transcription factor activity"/>
    <property type="evidence" value="ECO:0007669"/>
    <property type="project" value="InterPro"/>
</dbReference>
<accession>A0A9X1FSK7</accession>
<dbReference type="PROSITE" id="PS50995">
    <property type="entry name" value="HTH_MARR_2"/>
    <property type="match status" value="1"/>
</dbReference>
<dbReference type="Pfam" id="PF12840">
    <property type="entry name" value="HTH_20"/>
    <property type="match status" value="1"/>
</dbReference>
<evidence type="ECO:0000313" key="6">
    <source>
        <dbReference type="Proteomes" id="UP001138661"/>
    </source>
</evidence>
<keyword evidence="3" id="KW-0804">Transcription</keyword>
<feature type="domain" description="HTH marR-type" evidence="4">
    <location>
        <begin position="4"/>
        <end position="134"/>
    </location>
</feature>
<keyword evidence="6" id="KW-1185">Reference proteome</keyword>
<proteinExistence type="predicted"/>
<dbReference type="GO" id="GO:0003677">
    <property type="term" value="F:DNA binding"/>
    <property type="evidence" value="ECO:0007669"/>
    <property type="project" value="UniProtKB-KW"/>
</dbReference>
<dbReference type="Proteomes" id="UP001138661">
    <property type="component" value="Unassembled WGS sequence"/>
</dbReference>
<comment type="caution">
    <text evidence="5">The sequence shown here is derived from an EMBL/GenBank/DDBJ whole genome shotgun (WGS) entry which is preliminary data.</text>
</comment>
<gene>
    <name evidence="5" type="ORF">KX928_01010</name>
</gene>
<dbReference type="PANTHER" id="PTHR42756:SF1">
    <property type="entry name" value="TRANSCRIPTIONAL REPRESSOR OF EMRAB OPERON"/>
    <property type="match status" value="1"/>
</dbReference>
<dbReference type="RefSeq" id="WP_219497938.1">
    <property type="nucleotide sequence ID" value="NZ_JAHXDN010000001.1"/>
</dbReference>